<comment type="caution">
    <text evidence="1">The sequence shown here is derived from an EMBL/GenBank/DDBJ whole genome shotgun (WGS) entry which is preliminary data.</text>
</comment>
<accession>A0AA37T5N9</accession>
<protein>
    <recommendedName>
        <fullName evidence="3">Peptidase MA superfamily protein</fullName>
    </recommendedName>
</protein>
<sequence length="279" mass="31428">MKFKKPIIWMTCIAFVCIVALAVTQPILIKAILAKYKSTDHFLVLQTDDRIRYEVSAEQNAIILSGILSDSQDAVMRALNANFNKPVAIYVCASQESFNEYVFLSKNVRGAVYWGKLFLSPGAFSRGSVKKLTIHELTHYLFYTHLGEKAHIQGVPLWFREGVAEFVANGGADYTIDKDVFGQMSDKERDAYLSGKLNFWFFTQNATDALSAGGTVNWLLYRVGGLFVHFMHDLNPKAFDRLITLLLSGVDFSEALQESYGQNTDSLLNEFTLYLSQKV</sequence>
<evidence type="ECO:0000313" key="1">
    <source>
        <dbReference type="EMBL" id="GLR72683.1"/>
    </source>
</evidence>
<evidence type="ECO:0000313" key="2">
    <source>
        <dbReference type="Proteomes" id="UP001156601"/>
    </source>
</evidence>
<name>A0AA37T5N9_9ALTE</name>
<dbReference type="Proteomes" id="UP001156601">
    <property type="component" value="Unassembled WGS sequence"/>
</dbReference>
<evidence type="ECO:0008006" key="3">
    <source>
        <dbReference type="Google" id="ProtNLM"/>
    </source>
</evidence>
<organism evidence="1 2">
    <name type="scientific">Agaribacter marinus</name>
    <dbReference type="NCBI Taxonomy" id="1431249"/>
    <lineage>
        <taxon>Bacteria</taxon>
        <taxon>Pseudomonadati</taxon>
        <taxon>Pseudomonadota</taxon>
        <taxon>Gammaproteobacteria</taxon>
        <taxon>Alteromonadales</taxon>
        <taxon>Alteromonadaceae</taxon>
        <taxon>Agaribacter</taxon>
    </lineage>
</organism>
<gene>
    <name evidence="1" type="ORF">GCM10007852_35910</name>
</gene>
<keyword evidence="2" id="KW-1185">Reference proteome</keyword>
<reference evidence="1" key="2">
    <citation type="submission" date="2023-01" db="EMBL/GenBank/DDBJ databases">
        <title>Draft genome sequence of Agaribacter marinus strain NBRC 110023.</title>
        <authorList>
            <person name="Sun Q."/>
            <person name="Mori K."/>
        </authorList>
    </citation>
    <scope>NUCLEOTIDE SEQUENCE</scope>
    <source>
        <strain evidence="1">NBRC 110023</strain>
    </source>
</reference>
<proteinExistence type="predicted"/>
<dbReference type="Gene3D" id="1.10.390.20">
    <property type="match status" value="1"/>
</dbReference>
<reference evidence="1" key="1">
    <citation type="journal article" date="2014" name="Int. J. Syst. Evol. Microbiol.">
        <title>Complete genome sequence of Corynebacterium casei LMG S-19264T (=DSM 44701T), isolated from a smear-ripened cheese.</title>
        <authorList>
            <consortium name="US DOE Joint Genome Institute (JGI-PGF)"/>
            <person name="Walter F."/>
            <person name="Albersmeier A."/>
            <person name="Kalinowski J."/>
            <person name="Ruckert C."/>
        </authorList>
    </citation>
    <scope>NUCLEOTIDE SEQUENCE</scope>
    <source>
        <strain evidence="1">NBRC 110023</strain>
    </source>
</reference>
<dbReference type="EMBL" id="BSOT01000012">
    <property type="protein sequence ID" value="GLR72683.1"/>
    <property type="molecule type" value="Genomic_DNA"/>
</dbReference>
<dbReference type="AlphaFoldDB" id="A0AA37T5N9"/>
<dbReference type="RefSeq" id="WP_284219096.1">
    <property type="nucleotide sequence ID" value="NZ_BSOT01000012.1"/>
</dbReference>